<organism evidence="1 2">
    <name type="scientific">Platanthera guangdongensis</name>
    <dbReference type="NCBI Taxonomy" id="2320717"/>
    <lineage>
        <taxon>Eukaryota</taxon>
        <taxon>Viridiplantae</taxon>
        <taxon>Streptophyta</taxon>
        <taxon>Embryophyta</taxon>
        <taxon>Tracheophyta</taxon>
        <taxon>Spermatophyta</taxon>
        <taxon>Magnoliopsida</taxon>
        <taxon>Liliopsida</taxon>
        <taxon>Asparagales</taxon>
        <taxon>Orchidaceae</taxon>
        <taxon>Orchidoideae</taxon>
        <taxon>Orchideae</taxon>
        <taxon>Orchidinae</taxon>
        <taxon>Platanthera</taxon>
    </lineage>
</organism>
<proteinExistence type="predicted"/>
<dbReference type="Proteomes" id="UP001412067">
    <property type="component" value="Unassembled WGS sequence"/>
</dbReference>
<accession>A0ABR2N2R3</accession>
<sequence>MQRFLCEPELRSHEGVFGVLNHHILLYEEDEAASERFEAGRGGHACEHVPQNGLTILLKEGLKKISKMHDPSQSQLDGSMRLTLLSAARDIEEVRNRIDLFPMIP</sequence>
<keyword evidence="2" id="KW-1185">Reference proteome</keyword>
<dbReference type="EMBL" id="JBBWWR010000001">
    <property type="protein sequence ID" value="KAK8970795.1"/>
    <property type="molecule type" value="Genomic_DNA"/>
</dbReference>
<evidence type="ECO:0000313" key="1">
    <source>
        <dbReference type="EMBL" id="KAK8970795.1"/>
    </source>
</evidence>
<comment type="caution">
    <text evidence="1">The sequence shown here is derived from an EMBL/GenBank/DDBJ whole genome shotgun (WGS) entry which is preliminary data.</text>
</comment>
<reference evidence="1 2" key="1">
    <citation type="journal article" date="2022" name="Nat. Plants">
        <title>Genomes of leafy and leafless Platanthera orchids illuminate the evolution of mycoheterotrophy.</title>
        <authorList>
            <person name="Li M.H."/>
            <person name="Liu K.W."/>
            <person name="Li Z."/>
            <person name="Lu H.C."/>
            <person name="Ye Q.L."/>
            <person name="Zhang D."/>
            <person name="Wang J.Y."/>
            <person name="Li Y.F."/>
            <person name="Zhong Z.M."/>
            <person name="Liu X."/>
            <person name="Yu X."/>
            <person name="Liu D.K."/>
            <person name="Tu X.D."/>
            <person name="Liu B."/>
            <person name="Hao Y."/>
            <person name="Liao X.Y."/>
            <person name="Jiang Y.T."/>
            <person name="Sun W.H."/>
            <person name="Chen J."/>
            <person name="Chen Y.Q."/>
            <person name="Ai Y."/>
            <person name="Zhai J.W."/>
            <person name="Wu S.S."/>
            <person name="Zhou Z."/>
            <person name="Hsiao Y.Y."/>
            <person name="Wu W.L."/>
            <person name="Chen Y.Y."/>
            <person name="Lin Y.F."/>
            <person name="Hsu J.L."/>
            <person name="Li C.Y."/>
            <person name="Wang Z.W."/>
            <person name="Zhao X."/>
            <person name="Zhong W.Y."/>
            <person name="Ma X.K."/>
            <person name="Ma L."/>
            <person name="Huang J."/>
            <person name="Chen G.Z."/>
            <person name="Huang M.Z."/>
            <person name="Huang L."/>
            <person name="Peng D.H."/>
            <person name="Luo Y.B."/>
            <person name="Zou S.Q."/>
            <person name="Chen S.P."/>
            <person name="Lan S."/>
            <person name="Tsai W.C."/>
            <person name="Van de Peer Y."/>
            <person name="Liu Z.J."/>
        </authorList>
    </citation>
    <scope>NUCLEOTIDE SEQUENCE [LARGE SCALE GENOMIC DNA]</scope>
    <source>
        <strain evidence="1">Lor288</strain>
    </source>
</reference>
<protein>
    <submittedName>
        <fullName evidence="1">Uncharacterized protein</fullName>
    </submittedName>
</protein>
<gene>
    <name evidence="1" type="ORF">KSP40_PGU001203</name>
</gene>
<name>A0ABR2N2R3_9ASPA</name>
<evidence type="ECO:0000313" key="2">
    <source>
        <dbReference type="Proteomes" id="UP001412067"/>
    </source>
</evidence>